<dbReference type="PANTHER" id="PTHR14363:SF13">
    <property type="entry name" value="OS07G0598400 PROTEIN"/>
    <property type="match status" value="1"/>
</dbReference>
<sequence length="577" mass="62882">MPLSLSFAVPLLLFLLLFSGLSPTLGATSVSIKAATAIAKTDDNFVCATMDWWPPDKCNYGMCPWGNASILNLDLGNPILVNALKAFGSLRIRIGGSLQDQVSYQVGDSAHACPDFKVDKHGLFGFTEGCLPMQRWDELNRLFNSTGSIISFGLNALAGRSKSNSSGNLYEGRWDPTNARDFIEYTLSKNYAVESWELGDCHSNSEQLFLISALCFLVHPLGNELSGSGVSASVDAVQYGKDMIALKNVIDDVYGRSKQHPKLLAPGGFFDEKWFADMLRTSGPGVVDAVTHHIYNLGPAYALRRAPVFTRILWSGNDKDLIRKIQDPYYLDQVAQTFDDALSTVRQFGPWSSPWIGESGGAYNSGGKNVSNAFVDSFWYLDQLGMASTYDHKVYCRQALIGGNYCLLDTTTFVPNPDFYRFVPHNLRDSGVTLLLINLSNSTAFDVAVTSDLNLYPPRSGGSSSASANEQGQQGEREEYHLTARGGDLRSSEMLLNGKLLKLTPSFEIPNMEPSIVGAGAPLSIAPLSIAFVGFKDFKAPASHLTWKANLQAFPARIKRFRDPPAGPSGPATGNET</sequence>
<dbReference type="InterPro" id="IPR017853">
    <property type="entry name" value="GH"/>
</dbReference>
<evidence type="ECO:0000256" key="3">
    <source>
        <dbReference type="SAM" id="SignalP"/>
    </source>
</evidence>
<accession>A0A9E7JU71</accession>
<evidence type="ECO:0000313" key="5">
    <source>
        <dbReference type="Proteomes" id="UP001055439"/>
    </source>
</evidence>
<gene>
    <name evidence="4" type="ORF">MUK42_32425</name>
</gene>
<dbReference type="Gene3D" id="3.20.20.80">
    <property type="entry name" value="Glycosidases"/>
    <property type="match status" value="1"/>
</dbReference>
<dbReference type="AlphaFoldDB" id="A0A9E7JU71"/>
<feature type="chain" id="PRO_5039132724" evidence="3">
    <location>
        <begin position="27"/>
        <end position="577"/>
    </location>
</feature>
<dbReference type="Proteomes" id="UP001055439">
    <property type="component" value="Chromosome 4"/>
</dbReference>
<feature type="region of interest" description="Disordered" evidence="2">
    <location>
        <begin position="458"/>
        <end position="478"/>
    </location>
</feature>
<dbReference type="GO" id="GO:0016020">
    <property type="term" value="C:membrane"/>
    <property type="evidence" value="ECO:0007669"/>
    <property type="project" value="InterPro"/>
</dbReference>
<name>A0A9E7JU71_9LILI</name>
<dbReference type="OrthoDB" id="726732at2759"/>
<dbReference type="EMBL" id="CP097506">
    <property type="protein sequence ID" value="URD94487.1"/>
    <property type="molecule type" value="Genomic_DNA"/>
</dbReference>
<dbReference type="GO" id="GO:0004566">
    <property type="term" value="F:beta-glucuronidase activity"/>
    <property type="evidence" value="ECO:0007669"/>
    <property type="project" value="TreeGrafter"/>
</dbReference>
<dbReference type="SUPFAM" id="SSF51445">
    <property type="entry name" value="(Trans)glycosidases"/>
    <property type="match status" value="2"/>
</dbReference>
<evidence type="ECO:0000256" key="1">
    <source>
        <dbReference type="ARBA" id="ARBA00009800"/>
    </source>
</evidence>
<protein>
    <submittedName>
        <fullName evidence="4">Glycosyl hydrolase family 79, N-terminal domain</fullName>
    </submittedName>
</protein>
<reference evidence="4" key="1">
    <citation type="submission" date="2022-05" db="EMBL/GenBank/DDBJ databases">
        <title>The Musa troglodytarum L. genome provides insights into the mechanism of non-climacteric behaviour and enrichment of carotenoids.</title>
        <authorList>
            <person name="Wang J."/>
        </authorList>
    </citation>
    <scope>NUCLEOTIDE SEQUENCE</scope>
    <source>
        <tissue evidence="4">Leaf</tissue>
    </source>
</reference>
<keyword evidence="4" id="KW-0378">Hydrolase</keyword>
<keyword evidence="3" id="KW-0732">Signal</keyword>
<dbReference type="Pfam" id="PF03662">
    <property type="entry name" value="Glyco_hydro_79n"/>
    <property type="match status" value="2"/>
</dbReference>
<evidence type="ECO:0000256" key="2">
    <source>
        <dbReference type="SAM" id="MobiDB-lite"/>
    </source>
</evidence>
<feature type="signal peptide" evidence="3">
    <location>
        <begin position="1"/>
        <end position="26"/>
    </location>
</feature>
<dbReference type="InterPro" id="IPR005199">
    <property type="entry name" value="Glyco_hydro_79"/>
</dbReference>
<proteinExistence type="inferred from homology"/>
<dbReference type="PANTHER" id="PTHR14363">
    <property type="entry name" value="HEPARANASE-RELATED"/>
    <property type="match status" value="1"/>
</dbReference>
<keyword evidence="5" id="KW-1185">Reference proteome</keyword>
<evidence type="ECO:0000313" key="4">
    <source>
        <dbReference type="EMBL" id="URD94487.1"/>
    </source>
</evidence>
<dbReference type="GO" id="GO:0009505">
    <property type="term" value="C:plant-type cell wall"/>
    <property type="evidence" value="ECO:0007669"/>
    <property type="project" value="TreeGrafter"/>
</dbReference>
<organism evidence="4 5">
    <name type="scientific">Musa troglodytarum</name>
    <name type="common">fe'i banana</name>
    <dbReference type="NCBI Taxonomy" id="320322"/>
    <lineage>
        <taxon>Eukaryota</taxon>
        <taxon>Viridiplantae</taxon>
        <taxon>Streptophyta</taxon>
        <taxon>Embryophyta</taxon>
        <taxon>Tracheophyta</taxon>
        <taxon>Spermatophyta</taxon>
        <taxon>Magnoliopsida</taxon>
        <taxon>Liliopsida</taxon>
        <taxon>Zingiberales</taxon>
        <taxon>Musaceae</taxon>
        <taxon>Musa</taxon>
    </lineage>
</organism>
<comment type="similarity">
    <text evidence="1">Belongs to the glycosyl hydrolase 79 family.</text>
</comment>